<name>A0ABY2FU66_9FLAO</name>
<evidence type="ECO:0000313" key="3">
    <source>
        <dbReference type="EMBL" id="TDX91552.1"/>
    </source>
</evidence>
<accession>A0ABY2FU66</accession>
<comment type="caution">
    <text evidence="3">The sequence shown here is derived from an EMBL/GenBank/DDBJ whole genome shotgun (WGS) entry which is preliminary data.</text>
</comment>
<dbReference type="Proteomes" id="UP000295709">
    <property type="component" value="Unassembled WGS sequence"/>
</dbReference>
<evidence type="ECO:0000313" key="4">
    <source>
        <dbReference type="Proteomes" id="UP000295709"/>
    </source>
</evidence>
<feature type="signal peptide" evidence="1">
    <location>
        <begin position="1"/>
        <end position="27"/>
    </location>
</feature>
<dbReference type="EMBL" id="SOQW01000003">
    <property type="protein sequence ID" value="TDX91552.1"/>
    <property type="molecule type" value="Genomic_DNA"/>
</dbReference>
<feature type="domain" description="DUF8202" evidence="2">
    <location>
        <begin position="248"/>
        <end position="441"/>
    </location>
</feature>
<evidence type="ECO:0000259" key="2">
    <source>
        <dbReference type="Pfam" id="PF26628"/>
    </source>
</evidence>
<dbReference type="InterPro" id="IPR058515">
    <property type="entry name" value="DUF8202"/>
</dbReference>
<evidence type="ECO:0000256" key="1">
    <source>
        <dbReference type="SAM" id="SignalP"/>
    </source>
</evidence>
<reference evidence="3 4" key="1">
    <citation type="submission" date="2019-03" db="EMBL/GenBank/DDBJ databases">
        <title>Genomic Encyclopedia of Archaeal and Bacterial Type Strains, Phase II (KMG-II): from individual species to whole genera.</title>
        <authorList>
            <person name="Goeker M."/>
        </authorList>
    </citation>
    <scope>NUCLEOTIDE SEQUENCE [LARGE SCALE GENOMIC DNA]</scope>
    <source>
        <strain evidence="3 4">DSM 15235</strain>
    </source>
</reference>
<sequence length="547" mass="58712">MQKNKTTMNFCKIISLLSVCAILPAYAQSPGGINSGLVIWMKAETGWTAATWTNQSTTPLFAGISQLNVGGTTAPAKINNAGFNFNDAIQFTAGAGNVTGIAYSTTNTYSTTNFYGGSTAATKNVTYFGVSNSANFDLFSNFWSNMTTGQCGANRCNSGFRTNSVQFGNATQAIVYPATSRNNIGVGRRVSSTNRSSFINGIETNSTASDTFNDQGNYAFSIGYWPVFFANYAIPEILWYNRNLSNVEINRVNSYLALKYGTTLTQTTAQNYTAGDGTTVYWDNPSANVGGAFIYNIFGIGRDDASGLHQRISNSANNSGTTTTSGSYLTISTNNNFTASNTSANHTDISANNNYLMISDNGGALNTYSTAISGIPNIQRSNRIWQAQKTGSAIGCVYYQFNSITNPTANQRYYLIAADNPTFTTNVSIKEISVSGGTATIQVNQNAGTSNYFTIGLWDNTNIADVADTPFGIDLTKTSGWKPTSKNGYMQINSVGKSLVLTRVASTAAITSPIEGMLIFDTSDNTTKVYNGTAWRALGIIFNRFCN</sequence>
<protein>
    <recommendedName>
        <fullName evidence="2">DUF8202 domain-containing protein</fullName>
    </recommendedName>
</protein>
<keyword evidence="1" id="KW-0732">Signal</keyword>
<keyword evidence="4" id="KW-1185">Reference proteome</keyword>
<organism evidence="3 4">
    <name type="scientific">Chryseobacterium daecheongense</name>
    <dbReference type="NCBI Taxonomy" id="192389"/>
    <lineage>
        <taxon>Bacteria</taxon>
        <taxon>Pseudomonadati</taxon>
        <taxon>Bacteroidota</taxon>
        <taxon>Flavobacteriia</taxon>
        <taxon>Flavobacteriales</taxon>
        <taxon>Weeksellaceae</taxon>
        <taxon>Chryseobacterium group</taxon>
        <taxon>Chryseobacterium</taxon>
    </lineage>
</organism>
<dbReference type="Pfam" id="PF26628">
    <property type="entry name" value="DUF8202"/>
    <property type="match status" value="1"/>
</dbReference>
<gene>
    <name evidence="3" type="ORF">BCF50_2688</name>
</gene>
<feature type="chain" id="PRO_5046249424" description="DUF8202 domain-containing protein" evidence="1">
    <location>
        <begin position="28"/>
        <end position="547"/>
    </location>
</feature>
<proteinExistence type="predicted"/>